<sequence>MTTISLLATGDSMLTRKISRAQDADFRDLVAMMRDTDVTITNLEMSYPGRGRHPSTTMHGTPMSADPAHLSEFAEIGVDLFALGNNHATDYGTEGLLSTIEALEQRGMPYAGAGRNLTDARAPRYFDTPGGRVALISAGSSNARLALAADIGIGDAGRPGIAPIRVNKTHYINKYRFEDLRGLLEEAGVNVTSSGTTAPGIHFPYPDKNIYDGPPPGGIAVESVHFVPDERPRVQTDALERDIEALVASVDEAHRMADLVFVALHCHEGLQGRWNTDTPAEFLRPLAHRLIDAGAHAILGHGPHMLRGVEIYKDRPICYSLGNFIFNLEATETFPLEVYEQQGMPLTSRTADLYDRVTGYQKQPYFWEAVVARFEFTDGRLTGSELHPIRMGQDLPRPQRGTPRLVTPEEARNILERLGTLSLPFGTKVELVENGERCFGRMTKA</sequence>
<dbReference type="PANTHER" id="PTHR33393">
    <property type="entry name" value="POLYGLUTAMINE SYNTHESIS ACCESSORY PROTEIN RV0574C-RELATED"/>
    <property type="match status" value="1"/>
</dbReference>
<dbReference type="InterPro" id="IPR019079">
    <property type="entry name" value="Capsule_synth_CapA"/>
</dbReference>
<keyword evidence="3" id="KW-1185">Reference proteome</keyword>
<comment type="caution">
    <text evidence="2">The sequence shown here is derived from an EMBL/GenBank/DDBJ whole genome shotgun (WGS) entry which is preliminary data.</text>
</comment>
<evidence type="ECO:0000259" key="1">
    <source>
        <dbReference type="SMART" id="SM00854"/>
    </source>
</evidence>
<dbReference type="Pfam" id="PF09587">
    <property type="entry name" value="PGA_cap"/>
    <property type="match status" value="1"/>
</dbReference>
<dbReference type="SMART" id="SM00854">
    <property type="entry name" value="PGA_cap"/>
    <property type="match status" value="1"/>
</dbReference>
<accession>A0ABS6AP48</accession>
<evidence type="ECO:0000313" key="2">
    <source>
        <dbReference type="EMBL" id="MBU3032378.1"/>
    </source>
</evidence>
<dbReference type="InterPro" id="IPR052169">
    <property type="entry name" value="CW_Biosynth-Accessory"/>
</dbReference>
<dbReference type="CDD" id="cd07381">
    <property type="entry name" value="MPP_CapA"/>
    <property type="match status" value="1"/>
</dbReference>
<feature type="domain" description="Capsule synthesis protein CapA" evidence="1">
    <location>
        <begin position="5"/>
        <end position="328"/>
    </location>
</feature>
<reference evidence="2" key="1">
    <citation type="submission" date="2021-06" db="EMBL/GenBank/DDBJ databases">
        <title>Paracoccus bacterium XHP0099 sp. nov., isolated from the surface waters of the Yellow Sea.</title>
        <authorList>
            <person name="Xue H."/>
            <person name="Zhang D."/>
        </authorList>
    </citation>
    <scope>NUCLEOTIDE SEQUENCE</scope>
    <source>
        <strain evidence="2">XHP0099</strain>
    </source>
</reference>
<evidence type="ECO:0000313" key="3">
    <source>
        <dbReference type="Proteomes" id="UP001166191"/>
    </source>
</evidence>
<gene>
    <name evidence="2" type="ORF">KNW02_20100</name>
</gene>
<proteinExistence type="predicted"/>
<dbReference type="RefSeq" id="WP_216034961.1">
    <property type="nucleotide sequence ID" value="NZ_JAHKNG010000087.1"/>
</dbReference>
<dbReference type="Proteomes" id="UP001166191">
    <property type="component" value="Unassembled WGS sequence"/>
</dbReference>
<organism evidence="2 3">
    <name type="scientific">Paracoccus marinaquae</name>
    <dbReference type="NCBI Taxonomy" id="2841926"/>
    <lineage>
        <taxon>Bacteria</taxon>
        <taxon>Pseudomonadati</taxon>
        <taxon>Pseudomonadota</taxon>
        <taxon>Alphaproteobacteria</taxon>
        <taxon>Rhodobacterales</taxon>
        <taxon>Paracoccaceae</taxon>
        <taxon>Paracoccus</taxon>
    </lineage>
</organism>
<protein>
    <submittedName>
        <fullName evidence="2">CapA family protein</fullName>
    </submittedName>
</protein>
<dbReference type="PANTHER" id="PTHR33393:SF11">
    <property type="entry name" value="POLYGLUTAMINE SYNTHESIS ACCESSORY PROTEIN RV0574C-RELATED"/>
    <property type="match status" value="1"/>
</dbReference>
<dbReference type="EMBL" id="JAHKNG010000087">
    <property type="protein sequence ID" value="MBU3032378.1"/>
    <property type="molecule type" value="Genomic_DNA"/>
</dbReference>
<name>A0ABS6AP48_9RHOB</name>